<accession>A0A2D6M1K8</accession>
<name>A0A2D6M1K8_9ARCH</name>
<sequence length="73" mass="8215">MIPKNARNFVDIVKEMVSEGESFNEVISNLQMLGLSRRDAEKLLGIVETKSSDKVEEAIQKMVKIKAETVYNA</sequence>
<evidence type="ECO:0000313" key="1">
    <source>
        <dbReference type="EMBL" id="MAG22315.1"/>
    </source>
</evidence>
<organism evidence="1 2">
    <name type="scientific">Candidatus Iainarchaeum sp</name>
    <dbReference type="NCBI Taxonomy" id="3101447"/>
    <lineage>
        <taxon>Archaea</taxon>
        <taxon>Candidatus Iainarchaeota</taxon>
        <taxon>Candidatus Iainarchaeia</taxon>
        <taxon>Candidatus Iainarchaeales</taxon>
        <taxon>Candidatus Iainarchaeaceae</taxon>
        <taxon>Candidatus Iainarchaeum</taxon>
    </lineage>
</organism>
<gene>
    <name evidence="1" type="ORF">CL943_03355</name>
</gene>
<evidence type="ECO:0000313" key="2">
    <source>
        <dbReference type="Proteomes" id="UP000226592"/>
    </source>
</evidence>
<protein>
    <submittedName>
        <fullName evidence="1">Uncharacterized protein</fullName>
    </submittedName>
</protein>
<dbReference type="Proteomes" id="UP000226592">
    <property type="component" value="Unassembled WGS sequence"/>
</dbReference>
<comment type="caution">
    <text evidence="1">The sequence shown here is derived from an EMBL/GenBank/DDBJ whole genome shotgun (WGS) entry which is preliminary data.</text>
</comment>
<reference evidence="2" key="1">
    <citation type="submission" date="2017-09" db="EMBL/GenBank/DDBJ databases">
        <title>The Reconstruction of 2,631 Draft Metagenome-Assembled Genomes from the Global Oceans.</title>
        <authorList>
            <person name="Tully B.J."/>
            <person name="Graham E.D."/>
            <person name="Heidelberg J.F."/>
        </authorList>
    </citation>
    <scope>NUCLEOTIDE SEQUENCE [LARGE SCALE GENOMIC DNA]</scope>
</reference>
<proteinExistence type="predicted"/>
<dbReference type="EMBL" id="NZBU01000009">
    <property type="protein sequence ID" value="MAG22315.1"/>
    <property type="molecule type" value="Genomic_DNA"/>
</dbReference>
<dbReference type="AlphaFoldDB" id="A0A2D6M1K8"/>